<comment type="caution">
    <text evidence="1">The sequence shown here is derived from an EMBL/GenBank/DDBJ whole genome shotgun (WGS) entry which is preliminary data.</text>
</comment>
<feature type="non-terminal residue" evidence="1">
    <location>
        <position position="51"/>
    </location>
</feature>
<sequence length="51" mass="6020">LVSHTAFLISEDKAQNAYFGIRRVLYCPELHLIWICHNRHIENGTVSFSYR</sequence>
<gene>
    <name evidence="1" type="ORF">HGM15179_003530</name>
</gene>
<evidence type="ECO:0000313" key="1">
    <source>
        <dbReference type="EMBL" id="TRZ23566.1"/>
    </source>
</evidence>
<protein>
    <submittedName>
        <fullName evidence="1">Uncharacterized protein</fullName>
    </submittedName>
</protein>
<evidence type="ECO:0000313" key="2">
    <source>
        <dbReference type="Proteomes" id="UP000796761"/>
    </source>
</evidence>
<organism evidence="1 2">
    <name type="scientific">Zosterops borbonicus</name>
    <dbReference type="NCBI Taxonomy" id="364589"/>
    <lineage>
        <taxon>Eukaryota</taxon>
        <taxon>Metazoa</taxon>
        <taxon>Chordata</taxon>
        <taxon>Craniata</taxon>
        <taxon>Vertebrata</taxon>
        <taxon>Euteleostomi</taxon>
        <taxon>Archelosauria</taxon>
        <taxon>Archosauria</taxon>
        <taxon>Dinosauria</taxon>
        <taxon>Saurischia</taxon>
        <taxon>Theropoda</taxon>
        <taxon>Coelurosauria</taxon>
        <taxon>Aves</taxon>
        <taxon>Neognathae</taxon>
        <taxon>Neoaves</taxon>
        <taxon>Telluraves</taxon>
        <taxon>Australaves</taxon>
        <taxon>Passeriformes</taxon>
        <taxon>Sylvioidea</taxon>
        <taxon>Zosteropidae</taxon>
        <taxon>Zosterops</taxon>
    </lineage>
</organism>
<keyword evidence="2" id="KW-1185">Reference proteome</keyword>
<dbReference type="Proteomes" id="UP000796761">
    <property type="component" value="Unassembled WGS sequence"/>
</dbReference>
<name>A0A8K1LRS4_9PASS</name>
<dbReference type="EMBL" id="SWJQ01000070">
    <property type="protein sequence ID" value="TRZ23566.1"/>
    <property type="molecule type" value="Genomic_DNA"/>
</dbReference>
<feature type="non-terminal residue" evidence="1">
    <location>
        <position position="1"/>
    </location>
</feature>
<accession>A0A8K1LRS4</accession>
<dbReference type="AlphaFoldDB" id="A0A8K1LRS4"/>
<reference evidence="1" key="1">
    <citation type="submission" date="2019-04" db="EMBL/GenBank/DDBJ databases">
        <title>Genome assembly of Zosterops borbonicus 15179.</title>
        <authorList>
            <person name="Leroy T."/>
            <person name="Anselmetti Y."/>
            <person name="Tilak M.-K."/>
            <person name="Nabholz B."/>
        </authorList>
    </citation>
    <scope>NUCLEOTIDE SEQUENCE</scope>
    <source>
        <strain evidence="1">HGM_15179</strain>
        <tissue evidence="1">Muscle</tissue>
    </source>
</reference>
<proteinExistence type="predicted"/>